<dbReference type="Gene3D" id="3.40.50.1820">
    <property type="entry name" value="alpha/beta hydrolase"/>
    <property type="match status" value="1"/>
</dbReference>
<dbReference type="SUPFAM" id="SSF53474">
    <property type="entry name" value="alpha/beta-Hydrolases"/>
    <property type="match status" value="1"/>
</dbReference>
<evidence type="ECO:0008006" key="3">
    <source>
        <dbReference type="Google" id="ProtNLM"/>
    </source>
</evidence>
<dbReference type="Proteomes" id="UP000824094">
    <property type="component" value="Unassembled WGS sequence"/>
</dbReference>
<dbReference type="EMBL" id="DVNF01000013">
    <property type="protein sequence ID" value="HIU59832.1"/>
    <property type="molecule type" value="Genomic_DNA"/>
</dbReference>
<name>A0A9D1MGU6_9FIRM</name>
<evidence type="ECO:0000313" key="1">
    <source>
        <dbReference type="EMBL" id="HIU59832.1"/>
    </source>
</evidence>
<evidence type="ECO:0000313" key="2">
    <source>
        <dbReference type="Proteomes" id="UP000824094"/>
    </source>
</evidence>
<gene>
    <name evidence="1" type="ORF">IAB05_00410</name>
</gene>
<organism evidence="1 2">
    <name type="scientific">Candidatus Stercoripulliclostridium merdigallinarum</name>
    <dbReference type="NCBI Taxonomy" id="2840951"/>
    <lineage>
        <taxon>Bacteria</taxon>
        <taxon>Bacillati</taxon>
        <taxon>Bacillota</taxon>
        <taxon>Clostridia</taxon>
        <taxon>Eubacteriales</taxon>
        <taxon>Candidatus Stercoripulliclostridium</taxon>
    </lineage>
</organism>
<comment type="caution">
    <text evidence="1">The sequence shown here is derived from an EMBL/GenBank/DDBJ whole genome shotgun (WGS) entry which is preliminary data.</text>
</comment>
<protein>
    <recommendedName>
        <fullName evidence="3">Alpha/beta hydrolase</fullName>
    </recommendedName>
</protein>
<sequence length="271" mass="29353">MKLFGLKSGENADQGLTVRSNIKYGDKHAFDVYRAGEERLPVVVHFAGAESGDRDSYAGMASYLARLGFAVVVTELPGGGAEENLTAARQLFEHLKFWGAGEKLDINSTFFSGDGTGAWTAFTAGLKVDPEDNYCIKPMGLIGFSGVYEPMELAKLDYKGARRALKYGFGIGKEGTMADGVVSLITENSPPVFFAHSDGDGLSYAETMLLKTALRRNGVAYSEFRAAFRRAKFDFYKKAASPEGAAALRAAARFMTAVTDKTEFSGEYTEI</sequence>
<reference evidence="1" key="1">
    <citation type="submission" date="2020-10" db="EMBL/GenBank/DDBJ databases">
        <authorList>
            <person name="Gilroy R."/>
        </authorList>
    </citation>
    <scope>NUCLEOTIDE SEQUENCE</scope>
    <source>
        <strain evidence="1">18911</strain>
    </source>
</reference>
<dbReference type="AlphaFoldDB" id="A0A9D1MGU6"/>
<proteinExistence type="predicted"/>
<reference evidence="1" key="2">
    <citation type="journal article" date="2021" name="PeerJ">
        <title>Extensive microbial diversity within the chicken gut microbiome revealed by metagenomics and culture.</title>
        <authorList>
            <person name="Gilroy R."/>
            <person name="Ravi A."/>
            <person name="Getino M."/>
            <person name="Pursley I."/>
            <person name="Horton D.L."/>
            <person name="Alikhan N.F."/>
            <person name="Baker D."/>
            <person name="Gharbi K."/>
            <person name="Hall N."/>
            <person name="Watson M."/>
            <person name="Adriaenssens E.M."/>
            <person name="Foster-Nyarko E."/>
            <person name="Jarju S."/>
            <person name="Secka A."/>
            <person name="Antonio M."/>
            <person name="Oren A."/>
            <person name="Chaudhuri R.R."/>
            <person name="La Ragione R."/>
            <person name="Hildebrand F."/>
            <person name="Pallen M.J."/>
        </authorList>
    </citation>
    <scope>NUCLEOTIDE SEQUENCE</scope>
    <source>
        <strain evidence="1">18911</strain>
    </source>
</reference>
<accession>A0A9D1MGU6</accession>
<dbReference type="InterPro" id="IPR029058">
    <property type="entry name" value="AB_hydrolase_fold"/>
</dbReference>